<dbReference type="EMBL" id="CADCTR010003220">
    <property type="protein sequence ID" value="CAA9388441.1"/>
    <property type="molecule type" value="Genomic_DNA"/>
</dbReference>
<dbReference type="AlphaFoldDB" id="A0A6J4NNB8"/>
<proteinExistence type="predicted"/>
<keyword evidence="1" id="KW-1133">Transmembrane helix</keyword>
<accession>A0A6J4NNB8</accession>
<keyword evidence="1" id="KW-0472">Membrane</keyword>
<evidence type="ECO:0000256" key="1">
    <source>
        <dbReference type="SAM" id="Phobius"/>
    </source>
</evidence>
<dbReference type="InterPro" id="IPR006750">
    <property type="entry name" value="YdcZ"/>
</dbReference>
<feature type="transmembrane region" description="Helical" evidence="1">
    <location>
        <begin position="36"/>
        <end position="55"/>
    </location>
</feature>
<feature type="transmembrane region" description="Helical" evidence="1">
    <location>
        <begin position="76"/>
        <end position="94"/>
    </location>
</feature>
<keyword evidence="1" id="KW-0812">Transmembrane</keyword>
<reference evidence="2" key="1">
    <citation type="submission" date="2020-02" db="EMBL/GenBank/DDBJ databases">
        <authorList>
            <person name="Meier V. D."/>
        </authorList>
    </citation>
    <scope>NUCLEOTIDE SEQUENCE</scope>
    <source>
        <strain evidence="2">AVDCRST_MAG93</strain>
    </source>
</reference>
<evidence type="ECO:0008006" key="3">
    <source>
        <dbReference type="Google" id="ProtNLM"/>
    </source>
</evidence>
<feature type="transmembrane region" description="Helical" evidence="1">
    <location>
        <begin position="134"/>
        <end position="152"/>
    </location>
</feature>
<protein>
    <recommendedName>
        <fullName evidence="3">Integral membrane protein</fullName>
    </recommendedName>
</protein>
<sequence length="154" mass="16806">MLVRLIRRAFPLVLTVFAGALLPAQFATNGALAQELRSLTLTGAISYLVGALFLLALLKARRLEPDWIAARRAPRWAWLGGLVGSFYVVGSVLLTRTLGAALATTLVIASQIVTAILLDHFGVLGLRRRRVNRLRFMAVLLALAALGLRFWGMK</sequence>
<dbReference type="PANTHER" id="PTHR34821">
    <property type="entry name" value="INNER MEMBRANE PROTEIN YDCZ"/>
    <property type="match status" value="1"/>
</dbReference>
<evidence type="ECO:0000313" key="2">
    <source>
        <dbReference type="EMBL" id="CAA9388441.1"/>
    </source>
</evidence>
<feature type="transmembrane region" description="Helical" evidence="1">
    <location>
        <begin position="100"/>
        <end position="122"/>
    </location>
</feature>
<organism evidence="2">
    <name type="scientific">uncultured Chloroflexia bacterium</name>
    <dbReference type="NCBI Taxonomy" id="1672391"/>
    <lineage>
        <taxon>Bacteria</taxon>
        <taxon>Bacillati</taxon>
        <taxon>Chloroflexota</taxon>
        <taxon>Chloroflexia</taxon>
        <taxon>environmental samples</taxon>
    </lineage>
</organism>
<name>A0A6J4NNB8_9CHLR</name>
<dbReference type="Pfam" id="PF04657">
    <property type="entry name" value="DMT_YdcZ"/>
    <property type="match status" value="1"/>
</dbReference>
<gene>
    <name evidence="2" type="ORF">AVDCRST_MAG93-9598</name>
</gene>
<dbReference type="GO" id="GO:0005886">
    <property type="term" value="C:plasma membrane"/>
    <property type="evidence" value="ECO:0007669"/>
    <property type="project" value="TreeGrafter"/>
</dbReference>
<dbReference type="PANTHER" id="PTHR34821:SF2">
    <property type="entry name" value="INNER MEMBRANE PROTEIN YDCZ"/>
    <property type="match status" value="1"/>
</dbReference>